<gene>
    <name evidence="1" type="ORF">JDW19_01595</name>
</gene>
<evidence type="ECO:0000313" key="2">
    <source>
        <dbReference type="Proteomes" id="UP000650605"/>
    </source>
</evidence>
<comment type="caution">
    <text evidence="1">The sequence shown here is derived from an EMBL/GenBank/DDBJ whole genome shotgun (WGS) entry which is preliminary data.</text>
</comment>
<organism evidence="1 2">
    <name type="scientific">Paenibacillus polymyxa</name>
    <name type="common">Bacillus polymyxa</name>
    <dbReference type="NCBI Taxonomy" id="1406"/>
    <lineage>
        <taxon>Bacteria</taxon>
        <taxon>Bacillati</taxon>
        <taxon>Bacillota</taxon>
        <taxon>Bacilli</taxon>
        <taxon>Bacillales</taxon>
        <taxon>Paenibacillaceae</taxon>
        <taxon>Paenibacillus</taxon>
    </lineage>
</organism>
<accession>A0A8I1LTQ8</accession>
<name>A0A8I1LTQ8_PAEPO</name>
<dbReference type="Proteomes" id="UP000650605">
    <property type="component" value="Unassembled WGS sequence"/>
</dbReference>
<reference evidence="1" key="1">
    <citation type="submission" date="2020-12" db="EMBL/GenBank/DDBJ databases">
        <title>Paenibacillus polymyxa LMG 27872: a double-edged sword.</title>
        <authorList>
            <person name="Langendries S."/>
            <person name="Garcia Mendez S."/>
            <person name="Beirinckx S."/>
            <person name="Viaene T."/>
            <person name="Baeyen S."/>
            <person name="Goeminne G."/>
            <person name="Willems A."/>
            <person name="Debode J."/>
            <person name="Goormachtig S."/>
        </authorList>
    </citation>
    <scope>NUCLEOTIDE SEQUENCE</scope>
    <source>
        <strain evidence="1">LMG 27872</strain>
    </source>
</reference>
<dbReference type="AlphaFoldDB" id="A0A8I1LTQ8"/>
<protein>
    <submittedName>
        <fullName evidence="1">Uncharacterized protein</fullName>
    </submittedName>
</protein>
<dbReference type="RefSeq" id="WP_165145010.1">
    <property type="nucleotide sequence ID" value="NZ_JAEHFQ010000001.1"/>
</dbReference>
<evidence type="ECO:0000313" key="1">
    <source>
        <dbReference type="EMBL" id="MBM0631827.1"/>
    </source>
</evidence>
<sequence>MVKKAVLFVIIIVIAYIVVSITTGSPIERVKFRSNVTDYLHKTYTMNWKIDSVDYDLKNDKFIANVISGLGISFLVEEDYYGQMMDDYASSVWRDELKEAVTQKTKQVTGSDAEVIVNVSSMGQDALTYHDEVPSYSMVSQKLSSEASICIKGNFSATHYLQEMLEIKQWIVEKKYDASLTFKSEKEKIYFAIPTEDLKKIKSVEDLNPYRLQID</sequence>
<proteinExistence type="predicted"/>
<dbReference type="EMBL" id="JAEHFQ010000001">
    <property type="protein sequence ID" value="MBM0631827.1"/>
    <property type="molecule type" value="Genomic_DNA"/>
</dbReference>